<dbReference type="InterPro" id="IPR011011">
    <property type="entry name" value="Znf_FYVE_PHD"/>
</dbReference>
<dbReference type="Pfam" id="PF00439">
    <property type="entry name" value="Bromodomain"/>
    <property type="match status" value="1"/>
</dbReference>
<dbReference type="GO" id="GO:0008270">
    <property type="term" value="F:zinc ion binding"/>
    <property type="evidence" value="ECO:0007669"/>
    <property type="project" value="UniProtKB-KW"/>
</dbReference>
<feature type="compositionally biased region" description="Basic and acidic residues" evidence="10">
    <location>
        <begin position="1830"/>
        <end position="1842"/>
    </location>
</feature>
<dbReference type="Gene3D" id="1.20.920.10">
    <property type="entry name" value="Bromodomain-like"/>
    <property type="match status" value="1"/>
</dbReference>
<dbReference type="CDD" id="cd15492">
    <property type="entry name" value="PHD_BRPF_JADE_like"/>
    <property type="match status" value="1"/>
</dbReference>
<dbReference type="EMBL" id="MCFH01000003">
    <property type="protein sequence ID" value="ORX59149.1"/>
    <property type="molecule type" value="Genomic_DNA"/>
</dbReference>
<dbReference type="Gene3D" id="3.30.40.10">
    <property type="entry name" value="Zinc/RING finger domain, C3HC4 (zinc finger)"/>
    <property type="match status" value="2"/>
</dbReference>
<evidence type="ECO:0008006" key="16">
    <source>
        <dbReference type="Google" id="ProtNLM"/>
    </source>
</evidence>
<evidence type="ECO:0000256" key="6">
    <source>
        <dbReference type="ARBA" id="ARBA00023117"/>
    </source>
</evidence>
<dbReference type="PROSITE" id="PS51805">
    <property type="entry name" value="EPHD"/>
    <property type="match status" value="1"/>
</dbReference>
<dbReference type="GO" id="GO:0006325">
    <property type="term" value="P:chromatin organization"/>
    <property type="evidence" value="ECO:0007669"/>
    <property type="project" value="UniProtKB-ARBA"/>
</dbReference>
<feature type="compositionally biased region" description="Low complexity" evidence="10">
    <location>
        <begin position="1984"/>
        <end position="2002"/>
    </location>
</feature>
<dbReference type="SUPFAM" id="SSF57903">
    <property type="entry name" value="FYVE/PHD zinc finger"/>
    <property type="match status" value="1"/>
</dbReference>
<dbReference type="OrthoDB" id="20839at2759"/>
<dbReference type="InterPro" id="IPR019542">
    <property type="entry name" value="Enhancer_polycomb-like_N"/>
</dbReference>
<evidence type="ECO:0000256" key="2">
    <source>
        <dbReference type="ARBA" id="ARBA00022723"/>
    </source>
</evidence>
<dbReference type="GO" id="GO:0006357">
    <property type="term" value="P:regulation of transcription by RNA polymerase II"/>
    <property type="evidence" value="ECO:0007669"/>
    <property type="project" value="TreeGrafter"/>
</dbReference>
<feature type="domain" description="PHD-type" evidence="12">
    <location>
        <begin position="153"/>
        <end position="203"/>
    </location>
</feature>
<feature type="region of interest" description="Disordered" evidence="10">
    <location>
        <begin position="1718"/>
        <end position="1899"/>
    </location>
</feature>
<dbReference type="GO" id="GO:0005634">
    <property type="term" value="C:nucleus"/>
    <property type="evidence" value="ECO:0007669"/>
    <property type="project" value="UniProtKB-SubCell"/>
</dbReference>
<dbReference type="InterPro" id="IPR001965">
    <property type="entry name" value="Znf_PHD"/>
</dbReference>
<evidence type="ECO:0000256" key="10">
    <source>
        <dbReference type="SAM" id="MobiDB-lite"/>
    </source>
</evidence>
<dbReference type="STRING" id="1754191.A0A1Y1VL12"/>
<reference evidence="14 15" key="2">
    <citation type="submission" date="2016-08" db="EMBL/GenBank/DDBJ databases">
        <title>Pervasive Adenine N6-methylation of Active Genes in Fungi.</title>
        <authorList>
            <consortium name="DOE Joint Genome Institute"/>
            <person name="Mondo S.J."/>
            <person name="Dannebaum R.O."/>
            <person name="Kuo R.C."/>
            <person name="Labutti K."/>
            <person name="Haridas S."/>
            <person name="Kuo A."/>
            <person name="Salamov A."/>
            <person name="Ahrendt S.R."/>
            <person name="Lipzen A."/>
            <person name="Sullivan W."/>
            <person name="Andreopoulos W.B."/>
            <person name="Clum A."/>
            <person name="Lindquist E."/>
            <person name="Daum C."/>
            <person name="Ramamoorthy G.K."/>
            <person name="Gryganskyi A."/>
            <person name="Culley D."/>
            <person name="Magnuson J.K."/>
            <person name="James T.Y."/>
            <person name="O'Malley M.A."/>
            <person name="Stajich J.E."/>
            <person name="Spatafora J.W."/>
            <person name="Visel A."/>
            <person name="Grigoriev I.V."/>
        </authorList>
    </citation>
    <scope>NUCLEOTIDE SEQUENCE [LARGE SCALE GENOMIC DNA]</scope>
    <source>
        <strain evidence="15">finn</strain>
    </source>
</reference>
<dbReference type="PROSITE" id="PS50014">
    <property type="entry name" value="BROMODOMAIN_2"/>
    <property type="match status" value="1"/>
</dbReference>
<sequence>MEIRKKKKDIYDFNPIVDSETENRLKLLPKPIFKYIPKSPISIISEEGEDNNSNVNSKNVNNNKDNSNKNDVDKNFIQFIEPSEEELANRIEYDMDEQDMVWLKKINKLRIKKGLGLIEPLFFEHVMDRLEKEWFELNKNLPSEKNDQQSSDDSVCEICNNGECENSNAIVFCDGCNIAVHQDCYGVPFIPEGQWLCRKCMISPEAQVSCVLCPNSGGAFKQTDFNCWAHLSCALWIPECSQANIVYMEPIINIEKIPRSRWSLLCYLCKKPMGACIQCSKKLCCTAFHVTCAKASGLYMELNKNGGMDNLECKVYCDRHTPEDYKHTHKVSESVKKYKLKCAKELSAIKKARRRDFLNGKYDKRNQFIAEELFNGKEDGYDITKAKGDFIVNLNAQDVSNETSSSTNNELTSSNQNNYLNTIPYESFFSGKWVIPKSIAEKIIHLLCEKDDKQEKRQFIIDVAKYWSMKRESRGGASLLKRLHIEPWSAFSTSYIENGKKKLKTLEVLATIRSNLEKMRTMTKMIEMRERRKLLITKIQKRIIEIIHFPISAMIRPIFNDIKRSDREEYFWFPVNKKEVEDYYDIIKHPMSFDIIENRINNHHYKTSDMDQIWSNAMLYNKEDTHYYITAVKLKNRINRIIKPIFEEEERLFSNQVIKALKVKLPSNFWHIEFCLSEPIGRFDVIDINVIDKIETKMDKSLGTENDNIKEILDNHSLAETWSKTNNSKSQEIFNDKDLISDINQINFINKSSSKDFTSSEQEIKNYSLDNEIKIKEASFVSSKEKKILSDEKVNVNINDSEEINIDNKMETPQIQKSLQSKELPTTPKLQGKPLDKNKEENTSKLQSILIDEKEDKEENTPKLQSILLDEIESYEMETTPKIKDAFLDEEENILITPKLQKITSEIINIIKENAAKQNRISLLSSPSKKGSEEYNHSTTLINNDTEGGNNVITLSPSKENDDKYNHSTTLINNDTEGENDVITLSPSKENDDKYNHSTTLINNDTEGENDVITLSPSKENDDKYNHSTTLINNDTEGENDVITLSSSKENDGKCNPNTTFINNDTEGENDVITLSSSKENDGKCNPNTTFINNDTEGENDAITKDSFLQIKEIFSKKSSNSLSIKKSEIDKMKDTTLNKKLENDQSKDKLSKETRHTIIIDILNSEKSEFKDDETVNNSIIDIDKNETIIDKPKINNKLDDIKVFLADLEKKINKKNIDENEIINQSIIVDRLHSKDGTFIDFNINDKSDKTKEDHNLNDIVKSNSIVGSEKSKIENKQEEKSEMIKIVMPNEKNANENKIENKLIEKYDENNTIKDEISKEENVISLKKNKPSNIGITSKTHSTNDTEKNLLEIGERKKISSTQIVIEIPKENGKYIESTSRNSDNDVIIEETKGNKGHLPTLNKSSRNNLIEMDKNNKGLLAHVTIEIPKKDIKILEISNNDNNTKVIRTDINQESLLKKRKKNKRKINEEISKINHTIPNTNDNETKVNDDNVSKLKDDINKEKEDKDRDDNNQPTGKKFEDRELVQGYLDENNQYHETEELKARYLELERELKESEILDDTSDISVNLPDENESLGSLSVSDSDEHFLNIYSLTKNDDLDSEFTSLFQKIEKNAHQTINSINKEKKQTEERNTRSKTVARKEFEDKEDNAEEIEEQTISCSSYEIIDIDDADDQGFSIIDKNQKLQKKKEGEETDFERFLKVYSRDKGLALRLNMKEQEEKKKEEETPDKKGKKSVNDPKVTNKGKNSKNTDDTIPKETRKRGRPPLINNESNKKLKSSSKIKIKDKANEEDNKNEYNNTIAEIPTNKNSDALIISMNNKNSKGKNKEDNKKIKENSNKNGSDTIILGNTHNDNNENPTSKSKNSKTKNEKPNTESNEIIDIKESPIDDDDNRRITRSCTRNRNKVVITIKENESDDATQTNAKETYSLRTRPSIKKEKFDLTINTNLTIRKKRKFEEIEKGKEKVPQQKSTIHHSKSNSDIISNSPSSSSSSTSSNKEQHHRIRRRINMPKDTGPSSTTKTKEIVITEDKRIALFMERRSKAIQKFKDSINKTTKLSKASNLENDENWITYLKYSCRADIKSDKIKKKPPYRKVGWYWQRI</sequence>
<evidence type="ECO:0000256" key="7">
    <source>
        <dbReference type="ARBA" id="ARBA00023242"/>
    </source>
</evidence>
<keyword evidence="6 8" id="KW-0103">Bromodomain</keyword>
<keyword evidence="3" id="KW-0677">Repeat</keyword>
<dbReference type="PROSITE" id="PS01359">
    <property type="entry name" value="ZF_PHD_1"/>
    <property type="match status" value="1"/>
</dbReference>
<evidence type="ECO:0000256" key="5">
    <source>
        <dbReference type="ARBA" id="ARBA00022833"/>
    </source>
</evidence>
<accession>A0A1Y1VL12</accession>
<proteinExistence type="predicted"/>
<feature type="compositionally biased region" description="Polar residues" evidence="10">
    <location>
        <begin position="937"/>
        <end position="950"/>
    </location>
</feature>
<dbReference type="InterPro" id="IPR019786">
    <property type="entry name" value="Zinc_finger_PHD-type_CS"/>
</dbReference>
<feature type="region of interest" description="Disordered" evidence="10">
    <location>
        <begin position="1477"/>
        <end position="1528"/>
    </location>
</feature>
<feature type="domain" description="Bromo" evidence="11">
    <location>
        <begin position="563"/>
        <end position="628"/>
    </location>
</feature>
<protein>
    <recommendedName>
        <fullName evidence="16">PHD-type domain-containing protein</fullName>
    </recommendedName>
</protein>
<dbReference type="InterPro" id="IPR034732">
    <property type="entry name" value="EPHD"/>
</dbReference>
<comment type="caution">
    <text evidence="14">The sequence shown here is derived from an EMBL/GenBank/DDBJ whole genome shotgun (WGS) entry which is preliminary data.</text>
</comment>
<evidence type="ECO:0000256" key="9">
    <source>
        <dbReference type="PROSITE-ProRule" id="PRU00146"/>
    </source>
</evidence>
<dbReference type="SMART" id="SM00249">
    <property type="entry name" value="PHD"/>
    <property type="match status" value="2"/>
</dbReference>
<dbReference type="SMART" id="SM00297">
    <property type="entry name" value="BROMO"/>
    <property type="match status" value="1"/>
</dbReference>
<feature type="compositionally biased region" description="Basic residues" evidence="10">
    <location>
        <begin position="2005"/>
        <end position="2014"/>
    </location>
</feature>
<dbReference type="CDD" id="cd04369">
    <property type="entry name" value="Bromodomain"/>
    <property type="match status" value="1"/>
</dbReference>
<evidence type="ECO:0000259" key="12">
    <source>
        <dbReference type="PROSITE" id="PS50016"/>
    </source>
</evidence>
<keyword evidence="7" id="KW-0539">Nucleus</keyword>
<feature type="compositionally biased region" description="Low complexity" evidence="10">
    <location>
        <begin position="46"/>
        <end position="65"/>
    </location>
</feature>
<feature type="compositionally biased region" description="Basic and acidic residues" evidence="10">
    <location>
        <begin position="834"/>
        <end position="843"/>
    </location>
</feature>
<feature type="compositionally biased region" description="Basic and acidic residues" evidence="10">
    <location>
        <begin position="1488"/>
        <end position="1528"/>
    </location>
</feature>
<dbReference type="InterPro" id="IPR050701">
    <property type="entry name" value="Histone_Mod_Regulator"/>
</dbReference>
<feature type="compositionally biased region" description="Polar residues" evidence="10">
    <location>
        <begin position="811"/>
        <end position="824"/>
    </location>
</feature>
<feature type="compositionally biased region" description="Acidic residues" evidence="10">
    <location>
        <begin position="1650"/>
        <end position="1660"/>
    </location>
</feature>
<keyword evidence="4 9" id="KW-0863">Zinc-finger</keyword>
<feature type="compositionally biased region" description="Basic and acidic residues" evidence="10">
    <location>
        <begin position="1788"/>
        <end position="1800"/>
    </location>
</feature>
<dbReference type="PROSITE" id="PS50016">
    <property type="entry name" value="ZF_PHD_2"/>
    <property type="match status" value="1"/>
</dbReference>
<keyword evidence="2" id="KW-0479">Metal-binding</keyword>
<feature type="compositionally biased region" description="Basic and acidic residues" evidence="10">
    <location>
        <begin position="1885"/>
        <end position="1899"/>
    </location>
</feature>
<feature type="compositionally biased region" description="Polar residues" evidence="10">
    <location>
        <begin position="1801"/>
        <end position="1815"/>
    </location>
</feature>
<dbReference type="FunFam" id="3.30.40.10:FF:000007">
    <property type="entry name" value="Bromodomain containing 1, isoform CRA_b"/>
    <property type="match status" value="1"/>
</dbReference>
<feature type="domain" description="PHD-type" evidence="13">
    <location>
        <begin position="207"/>
        <end position="321"/>
    </location>
</feature>
<evidence type="ECO:0000256" key="1">
    <source>
        <dbReference type="ARBA" id="ARBA00004123"/>
    </source>
</evidence>
<keyword evidence="5" id="KW-0862">Zinc</keyword>
<dbReference type="InterPro" id="IPR001487">
    <property type="entry name" value="Bromodomain"/>
</dbReference>
<evidence type="ECO:0000256" key="8">
    <source>
        <dbReference type="PROSITE-ProRule" id="PRU00035"/>
    </source>
</evidence>
<feature type="compositionally biased region" description="Basic and acidic residues" evidence="10">
    <location>
        <begin position="1718"/>
        <end position="1735"/>
    </location>
</feature>
<dbReference type="Pfam" id="PF13832">
    <property type="entry name" value="zf-HC5HC2H_2"/>
    <property type="match status" value="1"/>
</dbReference>
<feature type="region of interest" description="Disordered" evidence="10">
    <location>
        <begin position="805"/>
        <end position="843"/>
    </location>
</feature>
<reference evidence="14 15" key="1">
    <citation type="submission" date="2016-08" db="EMBL/GenBank/DDBJ databases">
        <title>Genomes of anaerobic fungi encode conserved fungal cellulosomes for biomass hydrolysis.</title>
        <authorList>
            <consortium name="DOE Joint Genome Institute"/>
            <person name="Haitjema C.H."/>
            <person name="Gilmore S.P."/>
            <person name="Henske J.K."/>
            <person name="Solomon K.V."/>
            <person name="De Groot R."/>
            <person name="Kuo A."/>
            <person name="Mondo S.J."/>
            <person name="Salamov A.A."/>
            <person name="Labutti K."/>
            <person name="Zhao Z."/>
            <person name="Chiniquy J."/>
            <person name="Barry K."/>
            <person name="Brewer H.M."/>
            <person name="Purvine S.O."/>
            <person name="Wright A.T."/>
            <person name="Boxma B."/>
            <person name="Van Alen T."/>
            <person name="Hackstein J.H."/>
            <person name="Baker S.E."/>
            <person name="Grigoriev I.V."/>
            <person name="O'Malley M.A."/>
        </authorList>
    </citation>
    <scope>NUCLEOTIDE SEQUENCE [LARGE SCALE GENOMIC DNA]</scope>
    <source>
        <strain evidence="15">finn</strain>
    </source>
</reference>
<dbReference type="Proteomes" id="UP000193719">
    <property type="component" value="Unassembled WGS sequence"/>
</dbReference>
<feature type="compositionally biased region" description="Basic and acidic residues" evidence="10">
    <location>
        <begin position="1754"/>
        <end position="1763"/>
    </location>
</feature>
<dbReference type="PANTHER" id="PTHR13793:SF107">
    <property type="entry name" value="BROMODOMAIN-CONTAINING PROTEIN HOMOLOG"/>
    <property type="match status" value="1"/>
</dbReference>
<evidence type="ECO:0000259" key="11">
    <source>
        <dbReference type="PROSITE" id="PS50014"/>
    </source>
</evidence>
<evidence type="ECO:0000259" key="13">
    <source>
        <dbReference type="PROSITE" id="PS51805"/>
    </source>
</evidence>
<feature type="region of interest" description="Disordered" evidence="10">
    <location>
        <begin position="1628"/>
        <end position="1660"/>
    </location>
</feature>
<feature type="region of interest" description="Disordered" evidence="10">
    <location>
        <begin position="1964"/>
        <end position="2027"/>
    </location>
</feature>
<organism evidence="14 15">
    <name type="scientific">Piromyces finnis</name>
    <dbReference type="NCBI Taxonomy" id="1754191"/>
    <lineage>
        <taxon>Eukaryota</taxon>
        <taxon>Fungi</taxon>
        <taxon>Fungi incertae sedis</taxon>
        <taxon>Chytridiomycota</taxon>
        <taxon>Chytridiomycota incertae sedis</taxon>
        <taxon>Neocallimastigomycetes</taxon>
        <taxon>Neocallimastigales</taxon>
        <taxon>Neocallimastigaceae</taxon>
        <taxon>Piromyces</taxon>
    </lineage>
</organism>
<dbReference type="Pfam" id="PF10513">
    <property type="entry name" value="EPL1"/>
    <property type="match status" value="1"/>
</dbReference>
<feature type="region of interest" description="Disordered" evidence="10">
    <location>
        <begin position="46"/>
        <end position="69"/>
    </location>
</feature>
<evidence type="ECO:0000313" key="14">
    <source>
        <dbReference type="EMBL" id="ORX59149.1"/>
    </source>
</evidence>
<evidence type="ECO:0000256" key="3">
    <source>
        <dbReference type="ARBA" id="ARBA00022737"/>
    </source>
</evidence>
<dbReference type="InterPro" id="IPR036427">
    <property type="entry name" value="Bromodomain-like_sf"/>
</dbReference>
<dbReference type="SUPFAM" id="SSF47370">
    <property type="entry name" value="Bromodomain"/>
    <property type="match status" value="1"/>
</dbReference>
<feature type="region of interest" description="Disordered" evidence="10">
    <location>
        <begin position="986"/>
        <end position="1010"/>
    </location>
</feature>
<feature type="compositionally biased region" description="Basic and acidic residues" evidence="10">
    <location>
        <begin position="1628"/>
        <end position="1649"/>
    </location>
</feature>
<dbReference type="InterPro" id="IPR013083">
    <property type="entry name" value="Znf_RING/FYVE/PHD"/>
</dbReference>
<evidence type="ECO:0000256" key="4">
    <source>
        <dbReference type="ARBA" id="ARBA00022771"/>
    </source>
</evidence>
<dbReference type="PANTHER" id="PTHR13793">
    <property type="entry name" value="PHD FINGER PROTEINS"/>
    <property type="match status" value="1"/>
</dbReference>
<dbReference type="FunFam" id="3.30.40.10:FF:000008">
    <property type="entry name" value="Bromodomain containing 1, isoform CRA_a"/>
    <property type="match status" value="1"/>
</dbReference>
<dbReference type="InterPro" id="IPR019787">
    <property type="entry name" value="Znf_PHD-finger"/>
</dbReference>
<dbReference type="Pfam" id="PF13831">
    <property type="entry name" value="PHD_2"/>
    <property type="match status" value="1"/>
</dbReference>
<evidence type="ECO:0000313" key="15">
    <source>
        <dbReference type="Proteomes" id="UP000193719"/>
    </source>
</evidence>
<keyword evidence="15" id="KW-1185">Reference proteome</keyword>
<name>A0A1Y1VL12_9FUNG</name>
<feature type="region of interest" description="Disordered" evidence="10">
    <location>
        <begin position="925"/>
        <end position="950"/>
    </location>
</feature>
<comment type="subcellular location">
    <subcellularLocation>
        <location evidence="1">Nucleus</location>
    </subcellularLocation>
</comment>
<gene>
    <name evidence="14" type="ORF">BCR36DRAFT_366335</name>
</gene>